<dbReference type="OrthoDB" id="9898462at2"/>
<keyword evidence="1" id="KW-1133">Transmembrane helix</keyword>
<dbReference type="AlphaFoldDB" id="A0A7W6BWM3"/>
<name>A0A7W6BWM3_9HYPH</name>
<protein>
    <submittedName>
        <fullName evidence="2">Uncharacterized protein</fullName>
    </submittedName>
</protein>
<evidence type="ECO:0000313" key="2">
    <source>
        <dbReference type="EMBL" id="MBB3934137.1"/>
    </source>
</evidence>
<organism evidence="2 3">
    <name type="scientific">Aureimonas phyllosphaerae</name>
    <dbReference type="NCBI Taxonomy" id="1166078"/>
    <lineage>
        <taxon>Bacteria</taxon>
        <taxon>Pseudomonadati</taxon>
        <taxon>Pseudomonadota</taxon>
        <taxon>Alphaproteobacteria</taxon>
        <taxon>Hyphomicrobiales</taxon>
        <taxon>Aurantimonadaceae</taxon>
        <taxon>Aureimonas</taxon>
    </lineage>
</organism>
<gene>
    <name evidence="2" type="ORF">GGR05_000248</name>
</gene>
<comment type="caution">
    <text evidence="2">The sequence shown here is derived from an EMBL/GenBank/DDBJ whole genome shotgun (WGS) entry which is preliminary data.</text>
</comment>
<proteinExistence type="predicted"/>
<reference evidence="2 3" key="1">
    <citation type="submission" date="2020-08" db="EMBL/GenBank/DDBJ databases">
        <title>Genomic Encyclopedia of Type Strains, Phase IV (KMG-IV): sequencing the most valuable type-strain genomes for metagenomic binning, comparative biology and taxonomic classification.</title>
        <authorList>
            <person name="Goeker M."/>
        </authorList>
    </citation>
    <scope>NUCLEOTIDE SEQUENCE [LARGE SCALE GENOMIC DNA]</scope>
    <source>
        <strain evidence="2 3">DSM 25024</strain>
    </source>
</reference>
<sequence length="79" mass="8466">MNQTKTGPLPSRGEVAFRFLACTGIALALYYTPELKWSPDAATVQTDATLTAPVPEPSLEACAGRDNRDLLIDAAMRAN</sequence>
<dbReference type="EMBL" id="JACIDO010000001">
    <property type="protein sequence ID" value="MBB3934137.1"/>
    <property type="molecule type" value="Genomic_DNA"/>
</dbReference>
<dbReference type="RefSeq" id="WP_090958980.1">
    <property type="nucleotide sequence ID" value="NZ_FOOA01000001.1"/>
</dbReference>
<accession>A0A7W6BWM3</accession>
<keyword evidence="1" id="KW-0472">Membrane</keyword>
<feature type="transmembrane region" description="Helical" evidence="1">
    <location>
        <begin position="15"/>
        <end position="32"/>
    </location>
</feature>
<evidence type="ECO:0000313" key="3">
    <source>
        <dbReference type="Proteomes" id="UP000531216"/>
    </source>
</evidence>
<dbReference type="Proteomes" id="UP000531216">
    <property type="component" value="Unassembled WGS sequence"/>
</dbReference>
<keyword evidence="1" id="KW-0812">Transmembrane</keyword>
<keyword evidence="3" id="KW-1185">Reference proteome</keyword>
<evidence type="ECO:0000256" key="1">
    <source>
        <dbReference type="SAM" id="Phobius"/>
    </source>
</evidence>